<accession>A0ABU7D3G5</accession>
<comment type="caution">
    <text evidence="1">The sequence shown here is derived from an EMBL/GenBank/DDBJ whole genome shotgun (WGS) entry which is preliminary data.</text>
</comment>
<evidence type="ECO:0000313" key="2">
    <source>
        <dbReference type="Proteomes" id="UP001352852"/>
    </source>
</evidence>
<organism evidence="1 2">
    <name type="scientific">Characodon lateralis</name>
    <dbReference type="NCBI Taxonomy" id="208331"/>
    <lineage>
        <taxon>Eukaryota</taxon>
        <taxon>Metazoa</taxon>
        <taxon>Chordata</taxon>
        <taxon>Craniata</taxon>
        <taxon>Vertebrata</taxon>
        <taxon>Euteleostomi</taxon>
        <taxon>Actinopterygii</taxon>
        <taxon>Neopterygii</taxon>
        <taxon>Teleostei</taxon>
        <taxon>Neoteleostei</taxon>
        <taxon>Acanthomorphata</taxon>
        <taxon>Ovalentaria</taxon>
        <taxon>Atherinomorphae</taxon>
        <taxon>Cyprinodontiformes</taxon>
        <taxon>Goodeidae</taxon>
        <taxon>Characodon</taxon>
    </lineage>
</organism>
<dbReference type="SUPFAM" id="SSF101576">
    <property type="entry name" value="Supernatant protein factor (SPF), C-terminal domain"/>
    <property type="match status" value="1"/>
</dbReference>
<sequence length="103" mass="11624">MVITCLSLIFSTSRKLVNSIMKILLNKNKHSNVSKRYSAVLFPPRWQFASDGADIGFGVYRRTKDGRSQKVAEMMQVLPSERYNAHLVPEDSCLTCNEPGVCE</sequence>
<dbReference type="InterPro" id="IPR036598">
    <property type="entry name" value="GOLD_dom_sf"/>
</dbReference>
<dbReference type="Proteomes" id="UP001352852">
    <property type="component" value="Unassembled WGS sequence"/>
</dbReference>
<reference evidence="1 2" key="1">
    <citation type="submission" date="2021-06" db="EMBL/GenBank/DDBJ databases">
        <authorList>
            <person name="Palmer J.M."/>
        </authorList>
    </citation>
    <scope>NUCLEOTIDE SEQUENCE [LARGE SCALE GENOMIC DNA]</scope>
    <source>
        <strain evidence="1 2">CL_MEX2019</strain>
        <tissue evidence="1">Muscle</tissue>
    </source>
</reference>
<dbReference type="EMBL" id="JAHUTJ010016487">
    <property type="protein sequence ID" value="MED6269697.1"/>
    <property type="molecule type" value="Genomic_DNA"/>
</dbReference>
<protein>
    <submittedName>
        <fullName evidence="1">Uncharacterized protein</fullName>
    </submittedName>
</protein>
<evidence type="ECO:0000313" key="1">
    <source>
        <dbReference type="EMBL" id="MED6269697.1"/>
    </source>
</evidence>
<dbReference type="PANTHER" id="PTHR23324:SF83">
    <property type="entry name" value="SEC14-LIKE PROTEIN 2"/>
    <property type="match status" value="1"/>
</dbReference>
<proteinExistence type="predicted"/>
<dbReference type="InterPro" id="IPR051064">
    <property type="entry name" value="SEC14/CRAL-TRIO_domain"/>
</dbReference>
<name>A0ABU7D3G5_9TELE</name>
<gene>
    <name evidence="1" type="ORF">CHARACLAT_002328</name>
</gene>
<keyword evidence="2" id="KW-1185">Reference proteome</keyword>
<dbReference type="PANTHER" id="PTHR23324">
    <property type="entry name" value="SEC14 RELATED PROTEIN"/>
    <property type="match status" value="1"/>
</dbReference>
<dbReference type="Gene3D" id="2.60.120.680">
    <property type="entry name" value="GOLD domain"/>
    <property type="match status" value="1"/>
</dbReference>